<gene>
    <name evidence="1" type="ORF">DI626_08675</name>
</gene>
<comment type="caution">
    <text evidence="1">The sequence shown here is derived from an EMBL/GenBank/DDBJ whole genome shotgun (WGS) entry which is preliminary data.</text>
</comment>
<sequence>MSDFVRKEDGQKLRDIFAKAQTKDGKVDREKNPLYSFKRKKAKGGVTGHYSYKSAVQEAFDLLTKDNGYGVYDSHKEHAAAIHSLSSKSPEWIKEADGVTLNRFIYYFNRQHMTFQDFTAQKISNGTVTAILDRAMELGPFKRQPSTPVSP</sequence>
<evidence type="ECO:0000313" key="2">
    <source>
        <dbReference type="Proteomes" id="UP000249557"/>
    </source>
</evidence>
<name>A0A2W4ZNN0_9BACT</name>
<evidence type="ECO:0000313" key="1">
    <source>
        <dbReference type="EMBL" id="PZO83933.1"/>
    </source>
</evidence>
<accession>A0A2W4ZNN0</accession>
<reference evidence="1 2" key="1">
    <citation type="submission" date="2017-08" db="EMBL/GenBank/DDBJ databases">
        <title>Infants hospitalized years apart are colonized by the same room-sourced microbial strains.</title>
        <authorList>
            <person name="Brooks B."/>
            <person name="Olm M.R."/>
            <person name="Firek B.A."/>
            <person name="Baker R."/>
            <person name="Thomas B.C."/>
            <person name="Morowitz M.J."/>
            <person name="Banfield J.F."/>
        </authorList>
    </citation>
    <scope>NUCLEOTIDE SEQUENCE [LARGE SCALE GENOMIC DNA]</scope>
    <source>
        <strain evidence="1">S2_018_000_R2_104</strain>
    </source>
</reference>
<dbReference type="AlphaFoldDB" id="A0A2W4ZNN0"/>
<protein>
    <submittedName>
        <fullName evidence="1">Uncharacterized protein</fullName>
    </submittedName>
</protein>
<dbReference type="EMBL" id="QFNK01000193">
    <property type="protein sequence ID" value="PZO83933.1"/>
    <property type="molecule type" value="Genomic_DNA"/>
</dbReference>
<proteinExistence type="predicted"/>
<dbReference type="Proteomes" id="UP000249557">
    <property type="component" value="Unassembled WGS sequence"/>
</dbReference>
<dbReference type="Pfam" id="PF20118">
    <property type="entry name" value="DUF6508"/>
    <property type="match status" value="1"/>
</dbReference>
<organism evidence="1 2">
    <name type="scientific">Micavibrio aeruginosavorus</name>
    <dbReference type="NCBI Taxonomy" id="349221"/>
    <lineage>
        <taxon>Bacteria</taxon>
        <taxon>Pseudomonadati</taxon>
        <taxon>Bdellovibrionota</taxon>
        <taxon>Bdellovibrionia</taxon>
        <taxon>Bdellovibrionales</taxon>
        <taxon>Pseudobdellovibrionaceae</taxon>
        <taxon>Micavibrio</taxon>
    </lineage>
</organism>
<dbReference type="InterPro" id="IPR045425">
    <property type="entry name" value="DUF6508"/>
</dbReference>